<keyword evidence="2" id="KW-1133">Transmembrane helix</keyword>
<feature type="transmembrane region" description="Helical" evidence="2">
    <location>
        <begin position="22"/>
        <end position="41"/>
    </location>
</feature>
<reference evidence="4 5" key="1">
    <citation type="submission" date="2019-09" db="EMBL/GenBank/DDBJ databases">
        <title>Phylogeny of genus Pseudoclavibacter and closely related genus.</title>
        <authorList>
            <person name="Li Y."/>
        </authorList>
    </citation>
    <scope>NUCLEOTIDE SEQUENCE [LARGE SCALE GENOMIC DNA]</scope>
    <source>
        <strain evidence="4 5">JCM 16921</strain>
    </source>
</reference>
<dbReference type="Pfam" id="PF03816">
    <property type="entry name" value="LytR_cpsA_psr"/>
    <property type="match status" value="1"/>
</dbReference>
<dbReference type="InterPro" id="IPR050922">
    <property type="entry name" value="LytR/CpsA/Psr_CW_biosynth"/>
</dbReference>
<evidence type="ECO:0000256" key="2">
    <source>
        <dbReference type="SAM" id="Phobius"/>
    </source>
</evidence>
<dbReference type="OrthoDB" id="3573673at2"/>
<evidence type="ECO:0000313" key="5">
    <source>
        <dbReference type="Proteomes" id="UP000481339"/>
    </source>
</evidence>
<evidence type="ECO:0000259" key="3">
    <source>
        <dbReference type="Pfam" id="PF03816"/>
    </source>
</evidence>
<sequence length="440" mass="47644">MSYKTPLRTPDQRDEPLMRRRAWWLVVLGLVLPGLPQLLTGRRRLGRIGLIAWLGGIAAVVAVWLWARADTAAAATVLLDPWALLGIEAVLVAWTALWLVLVVDTFRTARLGRVRVRSRVAISLVTVVALVAGVAGAAVGVMDLNAARSALGGVFGGSGRLEAVDGRYNFVLLGADAGAGREGMRPDSISVVSVDAKTGQAAIIGIPRDMHPVRLPTSSPLHGVYPKSWKANGGYTYASQVNRSVYSGIDDDTGFTQGIQAMKDIASGVTGLTVSYYVLIDMSGFAQMVDALGGIDIDVPEHLDFVDGSDEHHVYHGSVEAGWQHMDGETALWYARSRKTTSDWDRMKRQRQVQEALIQQFTPATLLTKFQAIAEASPEFVNTDIPRDSVGTLVALANRTRTQTINTLELTPPEFAESNLDWTEVDAAVEDVISRSKGEE</sequence>
<feature type="transmembrane region" description="Helical" evidence="2">
    <location>
        <begin position="82"/>
        <end position="101"/>
    </location>
</feature>
<dbReference type="Proteomes" id="UP000481339">
    <property type="component" value="Unassembled WGS sequence"/>
</dbReference>
<feature type="domain" description="Cell envelope-related transcriptional attenuator" evidence="3">
    <location>
        <begin position="185"/>
        <end position="361"/>
    </location>
</feature>
<comment type="caution">
    <text evidence="4">The sequence shown here is derived from an EMBL/GenBank/DDBJ whole genome shotgun (WGS) entry which is preliminary data.</text>
</comment>
<feature type="transmembrane region" description="Helical" evidence="2">
    <location>
        <begin position="121"/>
        <end position="142"/>
    </location>
</feature>
<feature type="transmembrane region" description="Helical" evidence="2">
    <location>
        <begin position="48"/>
        <end position="67"/>
    </location>
</feature>
<keyword evidence="5" id="KW-1185">Reference proteome</keyword>
<dbReference type="EMBL" id="WBKA01000004">
    <property type="protein sequence ID" value="KAB1631928.1"/>
    <property type="molecule type" value="Genomic_DNA"/>
</dbReference>
<dbReference type="RefSeq" id="WP_158036397.1">
    <property type="nucleotide sequence ID" value="NZ_BAAAZV010000020.1"/>
</dbReference>
<keyword evidence="2" id="KW-0472">Membrane</keyword>
<dbReference type="InterPro" id="IPR004474">
    <property type="entry name" value="LytR_CpsA_psr"/>
</dbReference>
<evidence type="ECO:0000313" key="4">
    <source>
        <dbReference type="EMBL" id="KAB1631928.1"/>
    </source>
</evidence>
<evidence type="ECO:0000256" key="1">
    <source>
        <dbReference type="ARBA" id="ARBA00006068"/>
    </source>
</evidence>
<accession>A0A7C8BN12</accession>
<proteinExistence type="inferred from homology"/>
<protein>
    <submittedName>
        <fullName evidence="4">LytR family transcriptional regulator</fullName>
    </submittedName>
</protein>
<dbReference type="PANTHER" id="PTHR33392:SF6">
    <property type="entry name" value="POLYISOPRENYL-TEICHOIC ACID--PEPTIDOGLYCAN TEICHOIC ACID TRANSFERASE TAGU"/>
    <property type="match status" value="1"/>
</dbReference>
<organism evidence="4 5">
    <name type="scientific">Pseudoclavibacter caeni</name>
    <dbReference type="NCBI Taxonomy" id="908846"/>
    <lineage>
        <taxon>Bacteria</taxon>
        <taxon>Bacillati</taxon>
        <taxon>Actinomycetota</taxon>
        <taxon>Actinomycetes</taxon>
        <taxon>Micrococcales</taxon>
        <taxon>Microbacteriaceae</taxon>
        <taxon>Pseudoclavibacter</taxon>
    </lineage>
</organism>
<dbReference type="PANTHER" id="PTHR33392">
    <property type="entry name" value="POLYISOPRENYL-TEICHOIC ACID--PEPTIDOGLYCAN TEICHOIC ACID TRANSFERASE TAGU"/>
    <property type="match status" value="1"/>
</dbReference>
<keyword evidence="2" id="KW-0812">Transmembrane</keyword>
<name>A0A7C8BN12_9MICO</name>
<comment type="similarity">
    <text evidence="1">Belongs to the LytR/CpsA/Psr (LCP) family.</text>
</comment>
<gene>
    <name evidence="4" type="ORF">F8O02_06275</name>
</gene>
<dbReference type="Gene3D" id="3.40.630.190">
    <property type="entry name" value="LCP protein"/>
    <property type="match status" value="1"/>
</dbReference>
<dbReference type="AlphaFoldDB" id="A0A7C8BN12"/>
<dbReference type="NCBIfam" id="TIGR00350">
    <property type="entry name" value="lytR_cpsA_psr"/>
    <property type="match status" value="1"/>
</dbReference>